<evidence type="ECO:0000313" key="2">
    <source>
        <dbReference type="EMBL" id="PML52718.1"/>
    </source>
</evidence>
<dbReference type="RefSeq" id="WP_102558294.1">
    <property type="nucleotide sequence ID" value="NZ_MCYL01000047.1"/>
</dbReference>
<feature type="region of interest" description="Disordered" evidence="1">
    <location>
        <begin position="48"/>
        <end position="67"/>
    </location>
</feature>
<reference evidence="3" key="1">
    <citation type="submission" date="2016-07" db="EMBL/GenBank/DDBJ databases">
        <title>Nontailed viruses are major unrecognized killers of bacteria in the ocean.</title>
        <authorList>
            <person name="Kauffman K."/>
            <person name="Hussain F."/>
            <person name="Yang J."/>
            <person name="Arevalo P."/>
            <person name="Brown J."/>
            <person name="Cutler M."/>
            <person name="Kelly L."/>
            <person name="Polz M.F."/>
        </authorList>
    </citation>
    <scope>NUCLEOTIDE SEQUENCE [LARGE SCALE GENOMIC DNA]</scope>
    <source>
        <strain evidence="3">10N.261.51.B8</strain>
    </source>
</reference>
<dbReference type="AlphaFoldDB" id="A0A2N7I8R8"/>
<proteinExistence type="predicted"/>
<accession>A0A2N7I8R8</accession>
<comment type="caution">
    <text evidence="2">The sequence shown here is derived from an EMBL/GenBank/DDBJ whole genome shotgun (WGS) entry which is preliminary data.</text>
</comment>
<gene>
    <name evidence="2" type="ORF">BCT74_13845</name>
</gene>
<dbReference type="Proteomes" id="UP000235746">
    <property type="component" value="Unassembled WGS sequence"/>
</dbReference>
<protein>
    <submittedName>
        <fullName evidence="2">Uncharacterized protein</fullName>
    </submittedName>
</protein>
<sequence>MSKNIHTAINTWDSNLVTIAQALVLRDFGFNKFKCDACGELVSAHKQSTTGSKVHFEKSIQSTSEHQ</sequence>
<evidence type="ECO:0000313" key="3">
    <source>
        <dbReference type="Proteomes" id="UP000235746"/>
    </source>
</evidence>
<evidence type="ECO:0000256" key="1">
    <source>
        <dbReference type="SAM" id="MobiDB-lite"/>
    </source>
</evidence>
<dbReference type="EMBL" id="MCYL01000047">
    <property type="protein sequence ID" value="PML52718.1"/>
    <property type="molecule type" value="Genomic_DNA"/>
</dbReference>
<name>A0A2N7I8R8_9VIBR</name>
<organism evidence="2 3">
    <name type="scientific">Vibrio lentus</name>
    <dbReference type="NCBI Taxonomy" id="136468"/>
    <lineage>
        <taxon>Bacteria</taxon>
        <taxon>Pseudomonadati</taxon>
        <taxon>Pseudomonadota</taxon>
        <taxon>Gammaproteobacteria</taxon>
        <taxon>Vibrionales</taxon>
        <taxon>Vibrionaceae</taxon>
        <taxon>Vibrio</taxon>
    </lineage>
</organism>